<feature type="non-terminal residue" evidence="2">
    <location>
        <position position="1"/>
    </location>
</feature>
<keyword evidence="1" id="KW-0472">Membrane</keyword>
<evidence type="ECO:0000256" key="1">
    <source>
        <dbReference type="SAM" id="Phobius"/>
    </source>
</evidence>
<organism evidence="2 3">
    <name type="scientific">Prorocentrum cordatum</name>
    <dbReference type="NCBI Taxonomy" id="2364126"/>
    <lineage>
        <taxon>Eukaryota</taxon>
        <taxon>Sar</taxon>
        <taxon>Alveolata</taxon>
        <taxon>Dinophyceae</taxon>
        <taxon>Prorocentrales</taxon>
        <taxon>Prorocentraceae</taxon>
        <taxon>Prorocentrum</taxon>
    </lineage>
</organism>
<protein>
    <submittedName>
        <fullName evidence="2">Uncharacterized protein</fullName>
    </submittedName>
</protein>
<accession>A0ABN9VXC1</accession>
<reference evidence="2" key="1">
    <citation type="submission" date="2023-10" db="EMBL/GenBank/DDBJ databases">
        <authorList>
            <person name="Chen Y."/>
            <person name="Shah S."/>
            <person name="Dougan E. K."/>
            <person name="Thang M."/>
            <person name="Chan C."/>
        </authorList>
    </citation>
    <scope>NUCLEOTIDE SEQUENCE [LARGE SCALE GENOMIC DNA]</scope>
</reference>
<gene>
    <name evidence="2" type="ORF">PCOR1329_LOCUS62089</name>
</gene>
<dbReference type="EMBL" id="CAUYUJ010017831">
    <property type="protein sequence ID" value="CAK0878274.1"/>
    <property type="molecule type" value="Genomic_DNA"/>
</dbReference>
<feature type="transmembrane region" description="Helical" evidence="1">
    <location>
        <begin position="206"/>
        <end position="226"/>
    </location>
</feature>
<proteinExistence type="predicted"/>
<keyword evidence="3" id="KW-1185">Reference proteome</keyword>
<sequence>ERRKRMFLNASSVPVNDEGYARVSSTQSSDKMRIFLERVVKAMQGQVLNMDQFAVFAAFAADNGKPVCTYRDLKAQLRSASNINSPFVSFPTAPLKDDTLVIWHDHQGAVQEGKILRCVNDKANPRTYVVQIGEGGDSFQEKIRADDLEVRMDLRWMSSGVVLGLIPDGLEDAISDLQPTVDALGRQIVYWLHKCEAIVTWANATMAAYITVAFFAASVLLGWLVYESQSAVSVMLLWLLKGALACGVAFPHLWFAHFAVKVRTRLTAEASAKQHAATGPSAWPFFRAE</sequence>
<comment type="caution">
    <text evidence="2">The sequence shown here is derived from an EMBL/GenBank/DDBJ whole genome shotgun (WGS) entry which is preliminary data.</text>
</comment>
<keyword evidence="1" id="KW-1133">Transmembrane helix</keyword>
<evidence type="ECO:0000313" key="3">
    <source>
        <dbReference type="Proteomes" id="UP001189429"/>
    </source>
</evidence>
<dbReference type="Proteomes" id="UP001189429">
    <property type="component" value="Unassembled WGS sequence"/>
</dbReference>
<name>A0ABN9VXC1_9DINO</name>
<feature type="transmembrane region" description="Helical" evidence="1">
    <location>
        <begin position="232"/>
        <end position="255"/>
    </location>
</feature>
<evidence type="ECO:0000313" key="2">
    <source>
        <dbReference type="EMBL" id="CAK0878274.1"/>
    </source>
</evidence>
<keyword evidence="1" id="KW-0812">Transmembrane</keyword>